<gene>
    <name evidence="2" type="ORF">WJX74_006351</name>
</gene>
<protein>
    <submittedName>
        <fullName evidence="2">Uncharacterized protein</fullName>
    </submittedName>
</protein>
<feature type="compositionally biased region" description="Low complexity" evidence="1">
    <location>
        <begin position="170"/>
        <end position="183"/>
    </location>
</feature>
<evidence type="ECO:0000256" key="1">
    <source>
        <dbReference type="SAM" id="MobiDB-lite"/>
    </source>
</evidence>
<dbReference type="Proteomes" id="UP001438707">
    <property type="component" value="Unassembled WGS sequence"/>
</dbReference>
<dbReference type="AlphaFoldDB" id="A0AAW1QYA9"/>
<evidence type="ECO:0000313" key="2">
    <source>
        <dbReference type="EMBL" id="KAK9826295.1"/>
    </source>
</evidence>
<dbReference type="InterPro" id="IPR023393">
    <property type="entry name" value="START-like_dom_sf"/>
</dbReference>
<dbReference type="Gene3D" id="3.30.530.20">
    <property type="match status" value="1"/>
</dbReference>
<organism evidence="2 3">
    <name type="scientific">Apatococcus lobatus</name>
    <dbReference type="NCBI Taxonomy" id="904363"/>
    <lineage>
        <taxon>Eukaryota</taxon>
        <taxon>Viridiplantae</taxon>
        <taxon>Chlorophyta</taxon>
        <taxon>core chlorophytes</taxon>
        <taxon>Trebouxiophyceae</taxon>
        <taxon>Chlorellales</taxon>
        <taxon>Chlorellaceae</taxon>
        <taxon>Apatococcus</taxon>
    </lineage>
</organism>
<name>A0AAW1QYA9_9CHLO</name>
<evidence type="ECO:0000313" key="3">
    <source>
        <dbReference type="Proteomes" id="UP001438707"/>
    </source>
</evidence>
<feature type="compositionally biased region" description="Polar residues" evidence="1">
    <location>
        <begin position="132"/>
        <end position="144"/>
    </location>
</feature>
<sequence length="203" mass="23263">MVGGSSGSTVRAVRAIEFGPHRLLEQLDALDDDKHVLKFHILSHPSNINPFPGSYVNSRTKMSMQPISMGDQAWYEIDTKFLTERDSLDGMQHVFQTFQETICQNLQQWAVNRDLNRSRGSEDQRAQHVIGNTTARYPDNNYNRQQKQQQYQQQHQQWQEQQWAAAGGHPQFQPQQQQQQQIPTSPPKMQPGAEISSGESQSC</sequence>
<feature type="region of interest" description="Disordered" evidence="1">
    <location>
        <begin position="132"/>
        <end position="203"/>
    </location>
</feature>
<proteinExistence type="predicted"/>
<reference evidence="2 3" key="1">
    <citation type="journal article" date="2024" name="Nat. Commun.">
        <title>Phylogenomics reveals the evolutionary origins of lichenization in chlorophyte algae.</title>
        <authorList>
            <person name="Puginier C."/>
            <person name="Libourel C."/>
            <person name="Otte J."/>
            <person name="Skaloud P."/>
            <person name="Haon M."/>
            <person name="Grisel S."/>
            <person name="Petersen M."/>
            <person name="Berrin J.G."/>
            <person name="Delaux P.M."/>
            <person name="Dal Grande F."/>
            <person name="Keller J."/>
        </authorList>
    </citation>
    <scope>NUCLEOTIDE SEQUENCE [LARGE SCALE GENOMIC DNA]</scope>
    <source>
        <strain evidence="2 3">SAG 2145</strain>
    </source>
</reference>
<feature type="compositionally biased region" description="Low complexity" evidence="1">
    <location>
        <begin position="145"/>
        <end position="162"/>
    </location>
</feature>
<dbReference type="EMBL" id="JALJOS010000021">
    <property type="protein sequence ID" value="KAK9826295.1"/>
    <property type="molecule type" value="Genomic_DNA"/>
</dbReference>
<comment type="caution">
    <text evidence="2">The sequence shown here is derived from an EMBL/GenBank/DDBJ whole genome shotgun (WGS) entry which is preliminary data.</text>
</comment>
<keyword evidence="3" id="KW-1185">Reference proteome</keyword>
<accession>A0AAW1QYA9</accession>